<keyword evidence="2" id="KW-1185">Reference proteome</keyword>
<evidence type="ECO:0000313" key="1">
    <source>
        <dbReference type="EMBL" id="MBM7509540.1"/>
    </source>
</evidence>
<sequence length="63" mass="7212">MAGLLVAHALWWGRARTVVPLVGFVAWMDRVQIPDEEAALRSRFGADFEAYASRVPRWLVTLW</sequence>
<protein>
    <submittedName>
        <fullName evidence="1">Protein-S-isoprenylcysteine O-methyltransferase Ste14</fullName>
    </submittedName>
</protein>
<name>A0ABS2MEE7_9ACTN</name>
<gene>
    <name evidence="1" type="ORF">JOE61_003354</name>
</gene>
<evidence type="ECO:0000313" key="2">
    <source>
        <dbReference type="Proteomes" id="UP000732378"/>
    </source>
</evidence>
<comment type="caution">
    <text evidence="1">The sequence shown here is derived from an EMBL/GenBank/DDBJ whole genome shotgun (WGS) entry which is preliminary data.</text>
</comment>
<proteinExistence type="predicted"/>
<accession>A0ABS2MEE7</accession>
<dbReference type="EMBL" id="JAFBBZ010000001">
    <property type="protein sequence ID" value="MBM7509540.1"/>
    <property type="molecule type" value="Genomic_DNA"/>
</dbReference>
<dbReference type="Proteomes" id="UP000732378">
    <property type="component" value="Unassembled WGS sequence"/>
</dbReference>
<dbReference type="RefSeq" id="WP_307823071.1">
    <property type="nucleotide sequence ID" value="NZ_JACDTV010000024.1"/>
</dbReference>
<dbReference type="Gene3D" id="1.20.120.1630">
    <property type="match status" value="1"/>
</dbReference>
<organism evidence="1 2">
    <name type="scientific">Nocardioides salarius</name>
    <dbReference type="NCBI Taxonomy" id="374513"/>
    <lineage>
        <taxon>Bacteria</taxon>
        <taxon>Bacillati</taxon>
        <taxon>Actinomycetota</taxon>
        <taxon>Actinomycetes</taxon>
        <taxon>Propionibacteriales</taxon>
        <taxon>Nocardioidaceae</taxon>
        <taxon>Nocardioides</taxon>
    </lineage>
</organism>
<reference evidence="1 2" key="1">
    <citation type="submission" date="2021-01" db="EMBL/GenBank/DDBJ databases">
        <title>Sequencing the genomes of 1000 actinobacteria strains.</title>
        <authorList>
            <person name="Klenk H.-P."/>
        </authorList>
    </citation>
    <scope>NUCLEOTIDE SEQUENCE [LARGE SCALE GENOMIC DNA]</scope>
    <source>
        <strain evidence="1 2">DSM 18239</strain>
    </source>
</reference>